<keyword evidence="7" id="KW-1185">Reference proteome</keyword>
<dbReference type="PROSITE" id="PS51842">
    <property type="entry name" value="IF_ROD_2"/>
    <property type="match status" value="2"/>
</dbReference>
<evidence type="ECO:0000256" key="1">
    <source>
        <dbReference type="ARBA" id="ARBA00022754"/>
    </source>
</evidence>
<dbReference type="SMART" id="SM01391">
    <property type="entry name" value="Filament"/>
    <property type="match status" value="2"/>
</dbReference>
<feature type="domain" description="IF rod" evidence="5">
    <location>
        <begin position="879"/>
        <end position="1189"/>
    </location>
</feature>
<feature type="coiled-coil region" evidence="3">
    <location>
        <begin position="953"/>
        <end position="1008"/>
    </location>
</feature>
<gene>
    <name evidence="6" type="primary">K1c1_0</name>
    <name evidence="6" type="ORF">GTO96_0011004</name>
</gene>
<evidence type="ECO:0000313" key="6">
    <source>
        <dbReference type="EMBL" id="KAG2461003.1"/>
    </source>
</evidence>
<dbReference type="Gene3D" id="1.20.5.170">
    <property type="match status" value="2"/>
</dbReference>
<feature type="region of interest" description="Disordered" evidence="4">
    <location>
        <begin position="7"/>
        <end position="36"/>
    </location>
</feature>
<feature type="coiled-coil region" evidence="3">
    <location>
        <begin position="1331"/>
        <end position="1414"/>
    </location>
</feature>
<keyword evidence="2 3" id="KW-0175">Coiled coil</keyword>
<dbReference type="InterPro" id="IPR002957">
    <property type="entry name" value="Keratin_I"/>
</dbReference>
<dbReference type="PRINTS" id="PR01248">
    <property type="entry name" value="TYPE1KERATIN"/>
</dbReference>
<evidence type="ECO:0000259" key="5">
    <source>
        <dbReference type="PROSITE" id="PS51842"/>
    </source>
</evidence>
<dbReference type="GO" id="GO:0005198">
    <property type="term" value="F:structural molecule activity"/>
    <property type="evidence" value="ECO:0007669"/>
    <property type="project" value="InterPro"/>
</dbReference>
<dbReference type="Proteomes" id="UP000886611">
    <property type="component" value="Unassembled WGS sequence"/>
</dbReference>
<protein>
    <submittedName>
        <fullName evidence="6">K1C1 protein</fullName>
    </submittedName>
</protein>
<dbReference type="EMBL" id="JAATIS010004753">
    <property type="protein sequence ID" value="KAG2461003.1"/>
    <property type="molecule type" value="Genomic_DNA"/>
</dbReference>
<evidence type="ECO:0000256" key="3">
    <source>
        <dbReference type="SAM" id="Coils"/>
    </source>
</evidence>
<evidence type="ECO:0000313" key="7">
    <source>
        <dbReference type="Proteomes" id="UP000886611"/>
    </source>
</evidence>
<name>A0A8X7X436_POLSE</name>
<sequence>MLSVKAEAKFEAGHSVTEQVQPGAGESHASGSENLSKTQLDLQVSKKLTAAIMSDGSVQQPDEGSAAATPAESVTGLAEELAVIMPAGSLKEVPAADRPTASLQGADEVPPSIMPTGSIMLASEEITGVEPADSGTQPKRVVHRIMPVGSVMYNRRRHVQMNANAEPTGINLVGSVPLPNEHPPSVMPVESTLQPGSVLLSEEQPATIMPSGSVLLPGEGPAFIKPGESNLQPDESPASIMPAGSCLLPGEHPAFIMPTGSLMLANNGPPESLVKPDEGPASIMPDESTLQPEEQPASIMPAGSVLLPGEGSAFIMPAGSCMLADNGPAGSFLLPDERPAFIMPAGSFMFAANGPAASIVKPDEGPASIMPDESTLQSEEGPASIMPAGSILLPEDQPASIMPAGSFLLPDEHPAFIMPAGSFMFAANGPAASIVKPDEGPASIMPDESILQPEEKPAFIMPAGSILLPEEQPASIMPAGSFLFPDEHQAFIMPAGSFMFAANGPAASIVKPDEGPASIMPDESILQPEEKPASIMPAGSILLPEDQPAYIMPAGSFLLPDERPAFIMPAGSFMFAANGPAASIVKPDEGPASIMPDESTLQPEEGPASIMPAGSILLPEDQPASIMPAGSFLLPDERPAFIMPAGSFMFAANGPVASIVKPDEGPASIMPAESVLFPGEGLASIMPAGSILLPEDQPASSMPDGSVLLPGESPAFIVPVGSFMLADNGPAASLVKPDEGPASMMPDESTLQPQEGPSFIMPAGSVLLAREELVPVDPAKLGTLEKAENRTMSLRSVMCVNRKHMDRAHLDIMSQGVTSGIRPVRSVTNTDSLIHPHGLPPVGAAVVEKRRWIPGTSLQVTSMTVGDSSLTDMYVGSSGKEIMKDLNDRLASYLERVRLLESTNCSLEEHIREWSETRSLKPRDTSGYMAAISCLCDQILAALQDKSRLVTEVDNLHLAALQLQSKYEEERAERLSNEAFIRDLRKTLEEITEAGVGLAQEAQQLQEEKLVMKINHKEDLLRASGQLDRAINVDVKLTQQDSLGEVMDQVRAQCADVLERSLEQLDSWLKNTYESHSHPEACPSDELQSSQAEVSSLRRSAQVLEITLRSLLSMNDTLETSLQETEEQNSGHFAELQALIHRMEANLTQIKTDAAHQQQEYNVLLGIKSKLETEITEYHHLLDQGDKSLVLGGVPTAVSMINGRTSMSRMMPSCQVGTGGFGGPVSRETLTTGLAAALGNGEVNAQTSSPGLYNDLLGIKPSDKENMQNLNARLATYLKTVHSLEAANARLEKQIRDFMQERLAKQGNDYSTYEKTISDLQTQVGIASRDRQDILLEITNAQLNLEDKKNAFQNEQDLRYQAERDVALLKTMLHTLSQTKTDLNVQVRSMQDEIDDLKSNHRREIEAISHLREEESITVQVEEVASTDLTNALADIRSEYENFISKQRRQTEAWSNSKMQATTFSQAMTKSGTDAQSSNSQVTNLTVQVQALEIELQLCHRMNKSLEDILQSTESSYSDKLREHQQRAAHLEDELHALRDDIQRQAQDYQVLLDIKNHLETEITDYRHLLDGQETRHSSCKNVELPLEVESATDVKVKLEPMVFLNAELECTAESSVSLDQNPDQKYEIDIVKSQESASSIDLDQEQQSELLPNQEFILEVKSSISMGSDPEQQSVIIRQGLKPEPASTLTAELEQEAESTIGLDLVSVAGQERELKLDPSINMEPDLQPENIISQEQLPAFVLKAQLEPESKPDINLELKSAQEPVVNIEFELEPESVRLQGLTPESQSAINVEHLE</sequence>
<evidence type="ECO:0000256" key="2">
    <source>
        <dbReference type="ARBA" id="ARBA00023054"/>
    </source>
</evidence>
<accession>A0A8X7X436</accession>
<proteinExistence type="predicted"/>
<dbReference type="GO" id="GO:0005882">
    <property type="term" value="C:intermediate filament"/>
    <property type="evidence" value="ECO:0007669"/>
    <property type="project" value="UniProtKB-KW"/>
</dbReference>
<reference evidence="6 7" key="1">
    <citation type="journal article" date="2021" name="Cell">
        <title>Tracing the genetic footprints of vertebrate landing in non-teleost ray-finned fishes.</title>
        <authorList>
            <person name="Bi X."/>
            <person name="Wang K."/>
            <person name="Yang L."/>
            <person name="Pan H."/>
            <person name="Jiang H."/>
            <person name="Wei Q."/>
            <person name="Fang M."/>
            <person name="Yu H."/>
            <person name="Zhu C."/>
            <person name="Cai Y."/>
            <person name="He Y."/>
            <person name="Gan X."/>
            <person name="Zeng H."/>
            <person name="Yu D."/>
            <person name="Zhu Y."/>
            <person name="Jiang H."/>
            <person name="Qiu Q."/>
            <person name="Yang H."/>
            <person name="Zhang Y.E."/>
            <person name="Wang W."/>
            <person name="Zhu M."/>
            <person name="He S."/>
            <person name="Zhang G."/>
        </authorList>
    </citation>
    <scope>NUCLEOTIDE SEQUENCE [LARGE SCALE GENOMIC DNA]</scope>
    <source>
        <strain evidence="6">Bchr_013</strain>
    </source>
</reference>
<keyword evidence="1" id="KW-0403">Intermediate filament</keyword>
<feature type="coiled-coil region" evidence="3">
    <location>
        <begin position="1514"/>
        <end position="1548"/>
    </location>
</feature>
<dbReference type="Gene3D" id="1.20.5.1160">
    <property type="entry name" value="Vasodilator-stimulated phosphoprotein"/>
    <property type="match status" value="2"/>
</dbReference>
<dbReference type="Pfam" id="PF00038">
    <property type="entry name" value="Filament"/>
    <property type="match status" value="2"/>
</dbReference>
<dbReference type="InterPro" id="IPR039008">
    <property type="entry name" value="IF_rod_dom"/>
</dbReference>
<feature type="non-terminal residue" evidence="6">
    <location>
        <position position="1798"/>
    </location>
</feature>
<organism evidence="6 7">
    <name type="scientific">Polypterus senegalus</name>
    <name type="common">Senegal bichir</name>
    <dbReference type="NCBI Taxonomy" id="55291"/>
    <lineage>
        <taxon>Eukaryota</taxon>
        <taxon>Metazoa</taxon>
        <taxon>Chordata</taxon>
        <taxon>Craniata</taxon>
        <taxon>Vertebrata</taxon>
        <taxon>Euteleostomi</taxon>
        <taxon>Actinopterygii</taxon>
        <taxon>Polypteriformes</taxon>
        <taxon>Polypteridae</taxon>
        <taxon>Polypterus</taxon>
    </lineage>
</organism>
<comment type="caution">
    <text evidence="6">The sequence shown here is derived from an EMBL/GenBank/DDBJ whole genome shotgun (WGS) entry which is preliminary data.</text>
</comment>
<evidence type="ECO:0000256" key="4">
    <source>
        <dbReference type="SAM" id="MobiDB-lite"/>
    </source>
</evidence>
<feature type="coiled-coil region" evidence="3">
    <location>
        <begin position="1108"/>
        <end position="1160"/>
    </location>
</feature>
<dbReference type="Gene3D" id="1.20.5.500">
    <property type="entry name" value="Single helix bin"/>
    <property type="match status" value="2"/>
</dbReference>
<feature type="non-terminal residue" evidence="6">
    <location>
        <position position="1"/>
    </location>
</feature>
<dbReference type="SUPFAM" id="SSF64593">
    <property type="entry name" value="Intermediate filament protein, coiled coil region"/>
    <property type="match status" value="4"/>
</dbReference>
<feature type="coiled-coil region" evidence="3">
    <location>
        <begin position="1267"/>
        <end position="1301"/>
    </location>
</feature>
<feature type="domain" description="IF rod" evidence="5">
    <location>
        <begin position="1263"/>
        <end position="1577"/>
    </location>
</feature>
<dbReference type="PANTHER" id="PTHR23239">
    <property type="entry name" value="INTERMEDIATE FILAMENT"/>
    <property type="match status" value="1"/>
</dbReference>
<dbReference type="PANTHER" id="PTHR23239:SF344">
    <property type="entry name" value="KERATIN, TYPE I CYTOSKELETAL 15-LIKE"/>
    <property type="match status" value="1"/>
</dbReference>